<accession>A0A1W1H272</accession>
<proteinExistence type="predicted"/>
<keyword evidence="1" id="KW-0812">Transmembrane</keyword>
<name>A0A1W1H272_9GAMM</name>
<dbReference type="AlphaFoldDB" id="A0A1W1H272"/>
<evidence type="ECO:0000256" key="1">
    <source>
        <dbReference type="SAM" id="Phobius"/>
    </source>
</evidence>
<protein>
    <submittedName>
        <fullName evidence="2">Uncharacterized protein</fullName>
    </submittedName>
</protein>
<evidence type="ECO:0000313" key="3">
    <source>
        <dbReference type="Proteomes" id="UP000191133"/>
    </source>
</evidence>
<keyword evidence="1" id="KW-0472">Membrane</keyword>
<dbReference type="RefSeq" id="WP_025875534.1">
    <property type="nucleotide sequence ID" value="NZ_CBXW010000007.1"/>
</dbReference>
<feature type="transmembrane region" description="Helical" evidence="1">
    <location>
        <begin position="38"/>
        <end position="55"/>
    </location>
</feature>
<feature type="transmembrane region" description="Helical" evidence="1">
    <location>
        <begin position="5"/>
        <end position="26"/>
    </location>
</feature>
<gene>
    <name evidence="2" type="ORF">SAMN04488690_3458</name>
</gene>
<evidence type="ECO:0000313" key="2">
    <source>
        <dbReference type="EMBL" id="SLM25705.1"/>
    </source>
</evidence>
<reference evidence="3" key="1">
    <citation type="submission" date="2016-10" db="EMBL/GenBank/DDBJ databases">
        <authorList>
            <person name="Varghese N."/>
        </authorList>
    </citation>
    <scope>NUCLEOTIDE SEQUENCE [LARGE SCALE GENOMIC DNA]</scope>
    <source>
        <strain evidence="3">92MFCol6.1</strain>
    </source>
</reference>
<dbReference type="EMBL" id="FWEU01000005">
    <property type="protein sequence ID" value="SLM25705.1"/>
    <property type="molecule type" value="Genomic_DNA"/>
</dbReference>
<sequence>MKIIYWLGIAFLWMLPLNVLLLTAGTLMAGEALGEQEFVGLGVAVFGTVAGAILYRRRPR</sequence>
<keyword evidence="1" id="KW-1133">Transmembrane helix</keyword>
<dbReference type="Proteomes" id="UP000191133">
    <property type="component" value="Unassembled WGS sequence"/>
</dbReference>
<organism evidence="2 3">
    <name type="scientific">Stenotrophomonas indicatrix</name>
    <dbReference type="NCBI Taxonomy" id="2045451"/>
    <lineage>
        <taxon>Bacteria</taxon>
        <taxon>Pseudomonadati</taxon>
        <taxon>Pseudomonadota</taxon>
        <taxon>Gammaproteobacteria</taxon>
        <taxon>Lysobacterales</taxon>
        <taxon>Lysobacteraceae</taxon>
        <taxon>Stenotrophomonas</taxon>
    </lineage>
</organism>